<gene>
    <name evidence="2" type="ORF">F0U83_11370</name>
</gene>
<dbReference type="InterPro" id="IPR016181">
    <property type="entry name" value="Acyl_CoA_acyltransferase"/>
</dbReference>
<dbReference type="Pfam" id="PF13673">
    <property type="entry name" value="Acetyltransf_10"/>
    <property type="match status" value="1"/>
</dbReference>
<protein>
    <submittedName>
        <fullName evidence="2">GNAT family N-acetyltransferase</fullName>
    </submittedName>
</protein>
<dbReference type="SUPFAM" id="SSF55729">
    <property type="entry name" value="Acyl-CoA N-acyltransferases (Nat)"/>
    <property type="match status" value="1"/>
</dbReference>
<evidence type="ECO:0000313" key="2">
    <source>
        <dbReference type="EMBL" id="QEQ98423.1"/>
    </source>
</evidence>
<dbReference type="PANTHER" id="PTHR43451">
    <property type="entry name" value="ACETYLTRANSFERASE (GNAT) FAMILY PROTEIN"/>
    <property type="match status" value="1"/>
</dbReference>
<dbReference type="KEGG" id="ncu:F0U83_11370"/>
<dbReference type="Proteomes" id="UP000324760">
    <property type="component" value="Chromosome"/>
</dbReference>
<sequence>MLIRNYHPDDAAKLATLFHDAVHAISSDDYTDAEREAWAPTPPDYDFWQLRCNTKRPFVAENKGKLVGFIELEEDGHIDCLYVAPLFQGQGIASALLTYARRMAKERNIGSLYVEASKPAKHFFESEGFLLTQVNKVTLRGETLINYTMVGQIELNSPA</sequence>
<proteinExistence type="predicted"/>
<dbReference type="CDD" id="cd04301">
    <property type="entry name" value="NAT_SF"/>
    <property type="match status" value="1"/>
</dbReference>
<feature type="domain" description="N-acetyltransferase" evidence="1">
    <location>
        <begin position="1"/>
        <end position="154"/>
    </location>
</feature>
<dbReference type="AlphaFoldDB" id="A0A5P1RFJ6"/>
<dbReference type="InterPro" id="IPR000182">
    <property type="entry name" value="GNAT_dom"/>
</dbReference>
<evidence type="ECO:0000313" key="3">
    <source>
        <dbReference type="Proteomes" id="UP000324760"/>
    </source>
</evidence>
<dbReference type="Gene3D" id="3.40.630.30">
    <property type="match status" value="1"/>
</dbReference>
<dbReference type="EMBL" id="CP043869">
    <property type="protein sequence ID" value="QEQ98423.1"/>
    <property type="molecule type" value="Genomic_DNA"/>
</dbReference>
<organism evidence="2 3">
    <name type="scientific">Neptunomonas concharum</name>
    <dbReference type="NCBI Taxonomy" id="1031538"/>
    <lineage>
        <taxon>Bacteria</taxon>
        <taxon>Pseudomonadati</taxon>
        <taxon>Pseudomonadota</taxon>
        <taxon>Gammaproteobacteria</taxon>
        <taxon>Oceanospirillales</taxon>
        <taxon>Oceanospirillaceae</taxon>
        <taxon>Neptunomonas</taxon>
    </lineage>
</organism>
<keyword evidence="2" id="KW-0808">Transferase</keyword>
<dbReference type="RefSeq" id="WP_138987158.1">
    <property type="nucleotide sequence ID" value="NZ_VAWC01000002.1"/>
</dbReference>
<dbReference type="PANTHER" id="PTHR43451:SF1">
    <property type="entry name" value="ACETYLTRANSFERASE"/>
    <property type="match status" value="1"/>
</dbReference>
<name>A0A5P1RFJ6_9GAMM</name>
<accession>A0A5P1RFJ6</accession>
<dbReference type="GO" id="GO:0016747">
    <property type="term" value="F:acyltransferase activity, transferring groups other than amino-acyl groups"/>
    <property type="evidence" value="ECO:0007669"/>
    <property type="project" value="InterPro"/>
</dbReference>
<evidence type="ECO:0000259" key="1">
    <source>
        <dbReference type="PROSITE" id="PS51186"/>
    </source>
</evidence>
<dbReference type="OrthoDB" id="5355033at2"/>
<dbReference type="InterPro" id="IPR052564">
    <property type="entry name" value="N-acetyltrans/Recomb-assoc"/>
</dbReference>
<reference evidence="2 3" key="1">
    <citation type="journal article" date="2019" name="Biochem. Eng. J.">
        <title>Metabolic engineering of the marine bacteria Neptunomonas concharum for the production of acetoin and meso-2,3-butanediol from acetate.</title>
        <authorList>
            <person name="Li W."/>
            <person name="Pu N."/>
            <person name="Liu C.-X."/>
            <person name="Yuan Q.-P."/>
            <person name="Li Z.-J."/>
        </authorList>
    </citation>
    <scope>NUCLEOTIDE SEQUENCE [LARGE SCALE GENOMIC DNA]</scope>
    <source>
        <strain evidence="2 3">JCM17730</strain>
    </source>
</reference>
<dbReference type="PROSITE" id="PS51186">
    <property type="entry name" value="GNAT"/>
    <property type="match status" value="1"/>
</dbReference>
<keyword evidence="3" id="KW-1185">Reference proteome</keyword>